<proteinExistence type="predicted"/>
<organism evidence="1 2">
    <name type="scientific">Portunus trituberculatus</name>
    <name type="common">Swimming crab</name>
    <name type="synonym">Neptunus trituberculatus</name>
    <dbReference type="NCBI Taxonomy" id="210409"/>
    <lineage>
        <taxon>Eukaryota</taxon>
        <taxon>Metazoa</taxon>
        <taxon>Ecdysozoa</taxon>
        <taxon>Arthropoda</taxon>
        <taxon>Crustacea</taxon>
        <taxon>Multicrustacea</taxon>
        <taxon>Malacostraca</taxon>
        <taxon>Eumalacostraca</taxon>
        <taxon>Eucarida</taxon>
        <taxon>Decapoda</taxon>
        <taxon>Pleocyemata</taxon>
        <taxon>Brachyura</taxon>
        <taxon>Eubrachyura</taxon>
        <taxon>Portunoidea</taxon>
        <taxon>Portunidae</taxon>
        <taxon>Portuninae</taxon>
        <taxon>Portunus</taxon>
    </lineage>
</organism>
<dbReference type="Proteomes" id="UP000324222">
    <property type="component" value="Unassembled WGS sequence"/>
</dbReference>
<sequence>MQQRDHRLRSHCKTKASSTSYLSPYHLLVQGHSSSRKNTQENVTANLRLLETVVKRGRIFSKYAGHGE</sequence>
<keyword evidence="2" id="KW-1185">Reference proteome</keyword>
<reference evidence="1 2" key="1">
    <citation type="submission" date="2019-05" db="EMBL/GenBank/DDBJ databases">
        <title>Another draft genome of Portunus trituberculatus and its Hox gene families provides insights of decapod evolution.</title>
        <authorList>
            <person name="Jeong J.-H."/>
            <person name="Song I."/>
            <person name="Kim S."/>
            <person name="Choi T."/>
            <person name="Kim D."/>
            <person name="Ryu S."/>
            <person name="Kim W."/>
        </authorList>
    </citation>
    <scope>NUCLEOTIDE SEQUENCE [LARGE SCALE GENOMIC DNA]</scope>
    <source>
        <tissue evidence="1">Muscle</tissue>
    </source>
</reference>
<comment type="caution">
    <text evidence="1">The sequence shown here is derived from an EMBL/GenBank/DDBJ whole genome shotgun (WGS) entry which is preliminary data.</text>
</comment>
<evidence type="ECO:0000313" key="1">
    <source>
        <dbReference type="EMBL" id="MPC53164.1"/>
    </source>
</evidence>
<protein>
    <submittedName>
        <fullName evidence="1">Uncharacterized protein</fullName>
    </submittedName>
</protein>
<name>A0A5B7G9F3_PORTR</name>
<gene>
    <name evidence="1" type="ORF">E2C01_047050</name>
</gene>
<accession>A0A5B7G9F3</accession>
<evidence type="ECO:0000313" key="2">
    <source>
        <dbReference type="Proteomes" id="UP000324222"/>
    </source>
</evidence>
<dbReference type="EMBL" id="VSRR010011424">
    <property type="protein sequence ID" value="MPC53164.1"/>
    <property type="molecule type" value="Genomic_DNA"/>
</dbReference>
<dbReference type="AlphaFoldDB" id="A0A5B7G9F3"/>